<organism evidence="1 2">
    <name type="scientific">Chlamydomonas schloesseri</name>
    <dbReference type="NCBI Taxonomy" id="2026947"/>
    <lineage>
        <taxon>Eukaryota</taxon>
        <taxon>Viridiplantae</taxon>
        <taxon>Chlorophyta</taxon>
        <taxon>core chlorophytes</taxon>
        <taxon>Chlorophyceae</taxon>
        <taxon>CS clade</taxon>
        <taxon>Chlamydomonadales</taxon>
        <taxon>Chlamydomonadaceae</taxon>
        <taxon>Chlamydomonas</taxon>
    </lineage>
</organism>
<comment type="caution">
    <text evidence="1">The sequence shown here is derived from an EMBL/GenBank/DDBJ whole genome shotgun (WGS) entry which is preliminary data.</text>
</comment>
<accession>A0A835T4B8</accession>
<name>A0A835T4B8_9CHLO</name>
<dbReference type="EMBL" id="JAEHOD010000073">
    <property type="protein sequence ID" value="KAG2431346.1"/>
    <property type="molecule type" value="Genomic_DNA"/>
</dbReference>
<evidence type="ECO:0000313" key="2">
    <source>
        <dbReference type="Proteomes" id="UP000613740"/>
    </source>
</evidence>
<sequence length="75" mass="7632">MTETLTVQPGQAHLFAAKELNMGSWTAVAPVLRVQVDGPSGKSHSLTPQVGGIVPVLGVTATDAAGGVSLSQQQH</sequence>
<proteinExistence type="predicted"/>
<reference evidence="1" key="1">
    <citation type="journal article" date="2020" name="bioRxiv">
        <title>Comparative genomics of Chlamydomonas.</title>
        <authorList>
            <person name="Craig R.J."/>
            <person name="Hasan A.R."/>
            <person name="Ness R.W."/>
            <person name="Keightley P.D."/>
        </authorList>
    </citation>
    <scope>NUCLEOTIDE SEQUENCE</scope>
    <source>
        <strain evidence="1">CCAP 11/173</strain>
    </source>
</reference>
<protein>
    <submittedName>
        <fullName evidence="1">Uncharacterized protein</fullName>
    </submittedName>
</protein>
<dbReference type="Proteomes" id="UP000613740">
    <property type="component" value="Unassembled WGS sequence"/>
</dbReference>
<evidence type="ECO:0000313" key="1">
    <source>
        <dbReference type="EMBL" id="KAG2431346.1"/>
    </source>
</evidence>
<gene>
    <name evidence="1" type="ORF">HYH02_013336</name>
</gene>
<dbReference type="AlphaFoldDB" id="A0A835T4B8"/>
<keyword evidence="2" id="KW-1185">Reference proteome</keyword>
<dbReference type="OrthoDB" id="534196at2759"/>